<keyword evidence="1" id="KW-0812">Transmembrane</keyword>
<comment type="caution">
    <text evidence="2">The sequence shown here is derived from an EMBL/GenBank/DDBJ whole genome shotgun (WGS) entry which is preliminary data.</text>
</comment>
<proteinExistence type="predicted"/>
<name>A0A147K0J5_HADYE</name>
<feature type="transmembrane region" description="Helical" evidence="1">
    <location>
        <begin position="536"/>
        <end position="557"/>
    </location>
</feature>
<protein>
    <submittedName>
        <fullName evidence="2">Uncharacterized protein</fullName>
    </submittedName>
</protein>
<dbReference type="EMBL" id="LQMQ01000007">
    <property type="protein sequence ID" value="KUO42375.1"/>
    <property type="molecule type" value="Genomic_DNA"/>
</dbReference>
<feature type="transmembrane region" description="Helical" evidence="1">
    <location>
        <begin position="75"/>
        <end position="96"/>
    </location>
</feature>
<keyword evidence="1" id="KW-1133">Transmembrane helix</keyword>
<gene>
    <name evidence="2" type="ORF">APZ16_02755</name>
</gene>
<evidence type="ECO:0000313" key="3">
    <source>
        <dbReference type="Proteomes" id="UP000074294"/>
    </source>
</evidence>
<dbReference type="Proteomes" id="UP000074294">
    <property type="component" value="Unassembled WGS sequence"/>
</dbReference>
<accession>A0A147K0J5</accession>
<sequence length="657" mass="72475">MAEKNLTPLPERFPLPSDVREALQRILKPRERGFYEKFCAFSGRILGPLTKNSKLSEKTLRDLKEAKIKIEAKDWAAGLIFSLVLPVLASVLVWFWSFLSTGDPLGTLYLPIAGFLIGGIFMMAFQSYPASAASRRRADAQSKAIETIMLLSFSLYHRPDIRGATVQAADMSQGKLAEDLQRGLLELDERRRYETVRHLLTVVANEWGEIDDSTRQAIFDLLRSTGAKEESVRLADVARAPERVLEGAEEQLTNRLNSLVMPTLAFLTFSSLAIISVVGLSPIFGVIGFNFVDLKFFATIAVGLVVAFLIFTEFMGSHRPATIQIPVLPEDDPRLPPPGKVILLGRKVPSPLVPLLVFAAIAWPGVLYLLGETGGQLGFVIFSFSTFWFVWAVAAAIGVYALLYNSRRAKIREEERRKLVDWGTALNTMGSRMLDGKPMPQAMEEAAGLMAGSPLAYELRDLSLKMERYGLNLHEALFERRRGSRYNPMIKSFLEIISRIRRDSEAAAGRACMMAADFLQTLHRVERRFRERIDEAMGNLWLVAAVLIPVVCAMSVWVMDFMSGMKFSMSAQAAAAGVTGIPFLLGAMGVMEIALLRLVMGVTSVALSFIIARYIANIRAAGDRVELCSSVAKSVIVSAAIFTVTSFLLTLITVGGG</sequence>
<feature type="transmembrane region" description="Helical" evidence="1">
    <location>
        <begin position="296"/>
        <end position="315"/>
    </location>
</feature>
<feature type="transmembrane region" description="Helical" evidence="1">
    <location>
        <begin position="264"/>
        <end position="284"/>
    </location>
</feature>
<reference evidence="2 3" key="1">
    <citation type="journal article" date="2016" name="Nat. Microbiol.">
        <title>Genomic inference of the metabolism of cosmopolitan subsurface Archaea, Hadesarchaea.</title>
        <authorList>
            <person name="Baker B.J."/>
            <person name="Saw J.H."/>
            <person name="Lind A.E."/>
            <person name="Lazar C.S."/>
            <person name="Hinrichs K.-U."/>
            <person name="Teske A.P."/>
            <person name="Ettema T.J."/>
        </authorList>
    </citation>
    <scope>NUCLEOTIDE SEQUENCE [LARGE SCALE GENOMIC DNA]</scope>
</reference>
<evidence type="ECO:0000313" key="2">
    <source>
        <dbReference type="EMBL" id="KUO42375.1"/>
    </source>
</evidence>
<feature type="transmembrane region" description="Helical" evidence="1">
    <location>
        <begin position="108"/>
        <end position="128"/>
    </location>
</feature>
<evidence type="ECO:0000256" key="1">
    <source>
        <dbReference type="SAM" id="Phobius"/>
    </source>
</evidence>
<feature type="transmembrane region" description="Helical" evidence="1">
    <location>
        <begin position="377"/>
        <end position="403"/>
    </location>
</feature>
<organism evidence="2 3">
    <name type="scientific">Hadarchaeum yellowstonense</name>
    <dbReference type="NCBI Taxonomy" id="1776334"/>
    <lineage>
        <taxon>Archaea</taxon>
        <taxon>Methanobacteriati</taxon>
        <taxon>Candidatus Hadarchaeota</taxon>
        <taxon>Candidatus Hadarchaeia</taxon>
        <taxon>Candidatus Hadarchaeales</taxon>
        <taxon>Candidatus Hadarchaeaceae</taxon>
        <taxon>Candidatus Hadarchaeum</taxon>
    </lineage>
</organism>
<feature type="transmembrane region" description="Helical" evidence="1">
    <location>
        <begin position="352"/>
        <end position="371"/>
    </location>
</feature>
<feature type="transmembrane region" description="Helical" evidence="1">
    <location>
        <begin position="635"/>
        <end position="654"/>
    </location>
</feature>
<dbReference type="AlphaFoldDB" id="A0A147K0J5"/>
<keyword evidence="1" id="KW-0472">Membrane</keyword>
<feature type="transmembrane region" description="Helical" evidence="1">
    <location>
        <begin position="594"/>
        <end position="615"/>
    </location>
</feature>
<dbReference type="STRING" id="1776334.APZ16_02755"/>